<dbReference type="PANTHER" id="PTHR45744:SF5">
    <property type="entry name" value="NICOTIANAMINE AMINOTRANSFERASE 1"/>
    <property type="match status" value="1"/>
</dbReference>
<dbReference type="InterPro" id="IPR004838">
    <property type="entry name" value="NHTrfase_class1_PyrdxlP-BS"/>
</dbReference>
<dbReference type="AlphaFoldDB" id="A0A199UIX0"/>
<organism evidence="7 8">
    <name type="scientific">Ananas comosus</name>
    <name type="common">Pineapple</name>
    <name type="synonym">Ananas ananas</name>
    <dbReference type="NCBI Taxonomy" id="4615"/>
    <lineage>
        <taxon>Eukaryota</taxon>
        <taxon>Viridiplantae</taxon>
        <taxon>Streptophyta</taxon>
        <taxon>Embryophyta</taxon>
        <taxon>Tracheophyta</taxon>
        <taxon>Spermatophyta</taxon>
        <taxon>Magnoliopsida</taxon>
        <taxon>Liliopsida</taxon>
        <taxon>Poales</taxon>
        <taxon>Bromeliaceae</taxon>
        <taxon>Bromelioideae</taxon>
        <taxon>Ananas</taxon>
    </lineage>
</organism>
<dbReference type="FunFam" id="3.40.640.10:FF:000048">
    <property type="entry name" value="tyrosine aminotransferase"/>
    <property type="match status" value="1"/>
</dbReference>
<evidence type="ECO:0000256" key="3">
    <source>
        <dbReference type="ARBA" id="ARBA00022898"/>
    </source>
</evidence>
<sequence length="449" mass="48397">MESGGGGGCGGAKRWGFRPNAAAASAATWSVRGTLNKIRAAVPAGDARVAIPLGNGDPSLFASFRTPAAAEDAVVAAVRSAQFNCYAPAVGIPSARSAIAEYLSRDLPYKLSSDDIFVTGGCTQAVDAVFSILARPGVNILLPMPGFPLYEARSVFSGIDVRYFDLIPEKGWEIDLEAVEALADENTAAMVIINPNNPCGNVFTYQHLAKVAETASKLGIMVIADEVYDHLVFGSNPFVPMGVFGETVPVVTLGSISKRWVVPGWRLGWVAICDPKGILRETKVVDSIASYLNISTDPATFIQGAIPHILENTKEDFFNKIIALLRETADICYNAIKEIECITCPHKPEGSMFVMVKLNISCLEHIHDDVDFCKKLAEEESVIILPGSALGMKNWLRITFAIDPSSLVDGSALGMKNWLRVTFAINPSSLEDGLDRLKSFCQRHAKKSN</sequence>
<dbReference type="GO" id="GO:0004838">
    <property type="term" value="F:L-tyrosine-2-oxoglutarate transaminase activity"/>
    <property type="evidence" value="ECO:0007669"/>
    <property type="project" value="TreeGrafter"/>
</dbReference>
<accession>A0A199UIX0</accession>
<evidence type="ECO:0000256" key="2">
    <source>
        <dbReference type="ARBA" id="ARBA00007441"/>
    </source>
</evidence>
<dbReference type="Proteomes" id="UP000092600">
    <property type="component" value="Unassembled WGS sequence"/>
</dbReference>
<dbReference type="PANTHER" id="PTHR45744">
    <property type="entry name" value="TYROSINE AMINOTRANSFERASE"/>
    <property type="match status" value="1"/>
</dbReference>
<dbReference type="GO" id="GO:0006572">
    <property type="term" value="P:L-tyrosine catabolic process"/>
    <property type="evidence" value="ECO:0007669"/>
    <property type="project" value="TreeGrafter"/>
</dbReference>
<dbReference type="Pfam" id="PF00155">
    <property type="entry name" value="Aminotran_1_2"/>
    <property type="match status" value="1"/>
</dbReference>
<dbReference type="STRING" id="4615.A0A199UIX0"/>
<evidence type="ECO:0000256" key="1">
    <source>
        <dbReference type="ARBA" id="ARBA00001933"/>
    </source>
</evidence>
<dbReference type="NCBIfam" id="TIGR01265">
    <property type="entry name" value="tyr_nico_aTase"/>
    <property type="match status" value="1"/>
</dbReference>
<evidence type="ECO:0000313" key="7">
    <source>
        <dbReference type="EMBL" id="OAY64832.1"/>
    </source>
</evidence>
<name>A0A199UIX0_ANACO</name>
<evidence type="ECO:0000259" key="6">
    <source>
        <dbReference type="Pfam" id="PF00155"/>
    </source>
</evidence>
<dbReference type="GO" id="GO:0030170">
    <property type="term" value="F:pyridoxal phosphate binding"/>
    <property type="evidence" value="ECO:0007669"/>
    <property type="project" value="InterPro"/>
</dbReference>
<feature type="modified residue" description="N6-(pyridoxal phosphate)lysine" evidence="5">
    <location>
        <position position="258"/>
    </location>
</feature>
<comment type="similarity">
    <text evidence="2 4">Belongs to the class-I pyridoxal-phosphate-dependent aminotransferase family.</text>
</comment>
<evidence type="ECO:0000256" key="5">
    <source>
        <dbReference type="PIRSR" id="PIRSR000517-1"/>
    </source>
</evidence>
<keyword evidence="3 4" id="KW-0663">Pyridoxal phosphate</keyword>
<dbReference type="CDD" id="cd00609">
    <property type="entry name" value="AAT_like"/>
    <property type="match status" value="1"/>
</dbReference>
<dbReference type="InterPro" id="IPR015424">
    <property type="entry name" value="PyrdxlP-dep_Trfase"/>
</dbReference>
<dbReference type="Gramene" id="Aco020093.1.mrna1">
    <property type="protein sequence ID" value="Aco020093.1.mrna1"/>
    <property type="gene ID" value="Aco020093.1.path1"/>
</dbReference>
<feature type="domain" description="Aminotransferase class I/classII large" evidence="6">
    <location>
        <begin position="51"/>
        <end position="404"/>
    </location>
</feature>
<gene>
    <name evidence="7" type="ORF">ACMD2_18063</name>
</gene>
<keyword evidence="7" id="KW-0032">Aminotransferase</keyword>
<dbReference type="InterPro" id="IPR015422">
    <property type="entry name" value="PyrdxlP-dep_Trfase_small"/>
</dbReference>
<evidence type="ECO:0000256" key="4">
    <source>
        <dbReference type="PIRNR" id="PIRNR000517"/>
    </source>
</evidence>
<dbReference type="InterPro" id="IPR005958">
    <property type="entry name" value="TyrNic_aminoTrfase"/>
</dbReference>
<comment type="caution">
    <text evidence="7">The sequence shown here is derived from an EMBL/GenBank/DDBJ whole genome shotgun (WGS) entry which is preliminary data.</text>
</comment>
<dbReference type="Gene3D" id="3.40.640.10">
    <property type="entry name" value="Type I PLP-dependent aspartate aminotransferase-like (Major domain)"/>
    <property type="match status" value="1"/>
</dbReference>
<dbReference type="PROSITE" id="PS00105">
    <property type="entry name" value="AA_TRANSFER_CLASS_1"/>
    <property type="match status" value="1"/>
</dbReference>
<evidence type="ECO:0000313" key="8">
    <source>
        <dbReference type="Proteomes" id="UP000092600"/>
    </source>
</evidence>
<dbReference type="InterPro" id="IPR004839">
    <property type="entry name" value="Aminotransferase_I/II_large"/>
</dbReference>
<dbReference type="EMBL" id="LSRQ01007587">
    <property type="protein sequence ID" value="OAY64832.1"/>
    <property type="molecule type" value="Genomic_DNA"/>
</dbReference>
<reference evidence="7 8" key="1">
    <citation type="journal article" date="2016" name="DNA Res.">
        <title>The draft genome of MD-2 pineapple using hybrid error correction of long reads.</title>
        <authorList>
            <person name="Redwan R.M."/>
            <person name="Saidin A."/>
            <person name="Kumar S.V."/>
        </authorList>
    </citation>
    <scope>NUCLEOTIDE SEQUENCE [LARGE SCALE GENOMIC DNA]</scope>
    <source>
        <strain evidence="8">cv. MD2</strain>
        <tissue evidence="7">Leaf</tissue>
    </source>
</reference>
<protein>
    <submittedName>
        <fullName evidence="7">Nicotianamine aminotransferase A</fullName>
    </submittedName>
</protein>
<dbReference type="Gene3D" id="3.90.1150.10">
    <property type="entry name" value="Aspartate Aminotransferase, domain 1"/>
    <property type="match status" value="2"/>
</dbReference>
<dbReference type="SUPFAM" id="SSF53383">
    <property type="entry name" value="PLP-dependent transferases"/>
    <property type="match status" value="1"/>
</dbReference>
<proteinExistence type="inferred from homology"/>
<comment type="cofactor">
    <cofactor evidence="1 4 5">
        <name>pyridoxal 5'-phosphate</name>
        <dbReference type="ChEBI" id="CHEBI:597326"/>
    </cofactor>
</comment>
<keyword evidence="7" id="KW-0808">Transferase</keyword>
<dbReference type="InterPro" id="IPR015421">
    <property type="entry name" value="PyrdxlP-dep_Trfase_major"/>
</dbReference>
<dbReference type="PIRSF" id="PIRSF000517">
    <property type="entry name" value="Tyr_transaminase"/>
    <property type="match status" value="1"/>
</dbReference>